<feature type="chain" id="PRO_5045612264" evidence="5">
    <location>
        <begin position="21"/>
        <end position="1332"/>
    </location>
</feature>
<evidence type="ECO:0000256" key="2">
    <source>
        <dbReference type="ARBA" id="ARBA00022801"/>
    </source>
</evidence>
<dbReference type="CDD" id="cd04818">
    <property type="entry name" value="PA_subtilisin_1"/>
    <property type="match status" value="1"/>
</dbReference>
<dbReference type="InterPro" id="IPR003137">
    <property type="entry name" value="PA_domain"/>
</dbReference>
<feature type="active site" description="Charge relay system" evidence="4">
    <location>
        <position position="611"/>
    </location>
</feature>
<feature type="signal peptide" evidence="5">
    <location>
        <begin position="1"/>
        <end position="20"/>
    </location>
</feature>
<dbReference type="PROSITE" id="PS50853">
    <property type="entry name" value="FN3"/>
    <property type="match status" value="1"/>
</dbReference>
<dbReference type="Pfam" id="PF22352">
    <property type="entry name" value="K319L-like_PKD"/>
    <property type="match status" value="1"/>
</dbReference>
<evidence type="ECO:0000313" key="8">
    <source>
        <dbReference type="Proteomes" id="UP001589813"/>
    </source>
</evidence>
<dbReference type="RefSeq" id="WP_377248766.1">
    <property type="nucleotide sequence ID" value="NZ_JBHLXP010000011.1"/>
</dbReference>
<accession>A0ABV6BII9</accession>
<sequence length="1332" mass="136544">MLVKPSTKTLLAISVAAALAAPASANFEIKHSYSPEVSGELQFDTSVKQKALKQEFPQYFIVQLQGEPLAATAAATEQSGPGNKLDLSASATQKQGSVLAQERSAFAAALKQALPSAEIDRHFDTVINAVVVTSSDDIYEQLQNVAGVKAVFREEMYYEQMDTSLDLIKAKAVWEQMGGDMNAGKGVKVAVIDGGIRPESPLFKDTGFSAPASKPNNDYCATVEPTFCNNKLIVARFSTPTFATVPQEYMSPLGNGGHGTHTAGTSVGVPAKIKFNGSTNIIPSVAGKPDESGFTEVTVSGVAPGAYLMAYKALFQVFRADGTVTGSGSNVMLLEALDWAVKDGADVINNSWGGSAGADPATSPYQAAFKAAEDAGVVVVTSAGNSGPGAQTVGCPGCIESGITIASTTTGRFFGNTVKFGSDAAMLGIAGSQFGATITGLTADPVAKVIDTAKAAPTNALACTAFPADTFKDSFALISRGTCAFTDKINNAMAAGAKGVIMVQNNDGQPTSMSNPNTTIPALMISKADGAKLAKSIEGAPNSTATLSRFASRVVSAQFADNMSDFSSRGPDGDNNILKPDMGAPGSDILSATSPDAFADKRGFQLMSGTSMAAPHVAGAAAIMQQKFPKWTAVEIKTALTSTAVNGLKKEDSVSATTPFDIGAGRLDLSRAVKAAATFDKPSFAQNPCVINCNFTRSIRNMSDKEVTWTGTVQFTDGTTTGKLDKTSITLKPYGTAGDKADFVLSVDGTMSTYGNWTFGNVLWTSSDATAPTATMPIAVRVANTADATTLATSGSTVMRAGEPTQVTASFGNKLYDKQVTILATAPAGTKLVANSESAVLKGATEFLLDGNANNGRVAWTGVVQKPSLALAAAAGAGSDVLKGTVAAATCSGECDDNVISYNLGTTTISYGGVNYSRLHVSTNGFVQLSNSATAPSAAANNAKLPSTVAAANLLAPFWTDLDLAGGSTGAGTIHVGTATVGEKSYVIVEWNGVEVFEEPGKTYTFQTWMAANGTEDVRFNYINMAAAPAALTVGVQDASRTLGNSLYFADGTTATGTAPGSNSGAAVNFRPAGTVDLKYALDLTGALELGTKDMASTAEDTKSAAIDVLANEKTSFAKIINVEVTSDGKSTKAINKTAAGASGALSKVAIAAQPANGTAEVVEGKVVYTPKANFNGKDTFTYTAEDTKGLKLVPTTVEVTVTAVNDAPTVTSAAVTANESSTATLTATGADVDGDALTYTWTQTSGPAMTVTGNTASVSVSVPAVTANTAATFSVVASDGKLSSAPATVTLNITDVPAPVVAPEKKSSGGGAGLWSLLLLPLVWMRRNRRG</sequence>
<dbReference type="InterPro" id="IPR023828">
    <property type="entry name" value="Peptidase_S8_Ser-AS"/>
</dbReference>
<keyword evidence="2 4" id="KW-0378">Hydrolase</keyword>
<comment type="similarity">
    <text evidence="4">Belongs to the peptidase S8 family.</text>
</comment>
<dbReference type="Pfam" id="PF17963">
    <property type="entry name" value="Big_9"/>
    <property type="match status" value="1"/>
</dbReference>
<dbReference type="InterPro" id="IPR046450">
    <property type="entry name" value="PA_dom_sf"/>
</dbReference>
<dbReference type="PANTHER" id="PTHR10795">
    <property type="entry name" value="PROPROTEIN CONVERTASE SUBTILISIN/KEXIN"/>
    <property type="match status" value="1"/>
</dbReference>
<reference evidence="7 8" key="1">
    <citation type="submission" date="2024-09" db="EMBL/GenBank/DDBJ databases">
        <authorList>
            <person name="Sun Q."/>
            <person name="Mori K."/>
        </authorList>
    </citation>
    <scope>NUCLEOTIDE SEQUENCE [LARGE SCALE GENOMIC DNA]</scope>
    <source>
        <strain evidence="7 8">KCTC 23315</strain>
    </source>
</reference>
<dbReference type="EMBL" id="JBHLXP010000011">
    <property type="protein sequence ID" value="MFC0050690.1"/>
    <property type="molecule type" value="Genomic_DNA"/>
</dbReference>
<dbReference type="NCBIfam" id="TIGR03501">
    <property type="entry name" value="GlyGly_CTERM"/>
    <property type="match status" value="1"/>
</dbReference>
<dbReference type="Gene3D" id="2.60.40.3440">
    <property type="match status" value="1"/>
</dbReference>
<dbReference type="PROSITE" id="PS51892">
    <property type="entry name" value="SUBTILASE"/>
    <property type="match status" value="1"/>
</dbReference>
<dbReference type="Pfam" id="PF00082">
    <property type="entry name" value="Peptidase_S8"/>
    <property type="match status" value="1"/>
</dbReference>
<dbReference type="InterPro" id="IPR003961">
    <property type="entry name" value="FN3_dom"/>
</dbReference>
<dbReference type="InterPro" id="IPR000209">
    <property type="entry name" value="Peptidase_S8/S53_dom"/>
</dbReference>
<keyword evidence="5" id="KW-0732">Signal</keyword>
<dbReference type="SUPFAM" id="SSF52025">
    <property type="entry name" value="PA domain"/>
    <property type="match status" value="1"/>
</dbReference>
<keyword evidence="1 4" id="KW-0645">Protease</keyword>
<dbReference type="InterPro" id="IPR020008">
    <property type="entry name" value="GlyGly_CTERM"/>
</dbReference>
<dbReference type="Proteomes" id="UP001589813">
    <property type="component" value="Unassembled WGS sequence"/>
</dbReference>
<dbReference type="Gene3D" id="3.40.50.200">
    <property type="entry name" value="Peptidase S8/S53 domain"/>
    <property type="match status" value="1"/>
</dbReference>
<keyword evidence="3 4" id="KW-0720">Serine protease</keyword>
<dbReference type="InterPro" id="IPR045051">
    <property type="entry name" value="SBT"/>
</dbReference>
<dbReference type="PRINTS" id="PR00723">
    <property type="entry name" value="SUBTILISIN"/>
</dbReference>
<dbReference type="InterPro" id="IPR015500">
    <property type="entry name" value="Peptidase_S8_subtilisin-rel"/>
</dbReference>
<name>A0ABV6BII9_9GAMM</name>
<feature type="domain" description="Fibronectin type-III" evidence="6">
    <location>
        <begin position="1194"/>
        <end position="1300"/>
    </location>
</feature>
<protein>
    <submittedName>
        <fullName evidence="7">S8 family serine peptidase</fullName>
    </submittedName>
</protein>
<proteinExistence type="inferred from homology"/>
<evidence type="ECO:0000256" key="3">
    <source>
        <dbReference type="ARBA" id="ARBA00022825"/>
    </source>
</evidence>
<evidence type="ECO:0000256" key="5">
    <source>
        <dbReference type="SAM" id="SignalP"/>
    </source>
</evidence>
<dbReference type="PROSITE" id="PS00138">
    <property type="entry name" value="SUBTILASE_SER"/>
    <property type="match status" value="1"/>
</dbReference>
<evidence type="ECO:0000256" key="1">
    <source>
        <dbReference type="ARBA" id="ARBA00022670"/>
    </source>
</evidence>
<evidence type="ECO:0000313" key="7">
    <source>
        <dbReference type="EMBL" id="MFC0050690.1"/>
    </source>
</evidence>
<keyword evidence="8" id="KW-1185">Reference proteome</keyword>
<feature type="active site" description="Charge relay system" evidence="4">
    <location>
        <position position="193"/>
    </location>
</feature>
<organism evidence="7 8">
    <name type="scientific">Rheinheimera tilapiae</name>
    <dbReference type="NCBI Taxonomy" id="875043"/>
    <lineage>
        <taxon>Bacteria</taxon>
        <taxon>Pseudomonadati</taxon>
        <taxon>Pseudomonadota</taxon>
        <taxon>Gammaproteobacteria</taxon>
        <taxon>Chromatiales</taxon>
        <taxon>Chromatiaceae</taxon>
        <taxon>Rheinheimera</taxon>
    </lineage>
</organism>
<dbReference type="InterPro" id="IPR017312">
    <property type="entry name" value="Subtilisin_Alteromonadales"/>
</dbReference>
<gene>
    <name evidence="7" type="ORF">ACFFJP_20605</name>
</gene>
<dbReference type="Gene3D" id="3.50.30.30">
    <property type="match status" value="1"/>
</dbReference>
<comment type="caution">
    <text evidence="7">The sequence shown here is derived from an EMBL/GenBank/DDBJ whole genome shotgun (WGS) entry which is preliminary data.</text>
</comment>
<evidence type="ECO:0000256" key="4">
    <source>
        <dbReference type="PROSITE-ProRule" id="PRU01240"/>
    </source>
</evidence>
<dbReference type="SUPFAM" id="SSF52743">
    <property type="entry name" value="Subtilisin-like"/>
    <property type="match status" value="1"/>
</dbReference>
<dbReference type="PIRSF" id="PIRSF037898">
    <property type="entry name" value="Subtilisin_rel_Sputw3181_3341"/>
    <property type="match status" value="1"/>
</dbReference>
<feature type="active site" description="Charge relay system" evidence="4">
    <location>
        <position position="258"/>
    </location>
</feature>
<dbReference type="Gene3D" id="2.60.40.3010">
    <property type="match status" value="1"/>
</dbReference>
<evidence type="ECO:0000259" key="6">
    <source>
        <dbReference type="PROSITE" id="PS50853"/>
    </source>
</evidence>
<dbReference type="Pfam" id="PF02225">
    <property type="entry name" value="PA"/>
    <property type="match status" value="1"/>
</dbReference>
<dbReference type="InterPro" id="IPR036852">
    <property type="entry name" value="Peptidase_S8/S53_dom_sf"/>
</dbReference>